<gene>
    <name evidence="3" type="ORF">NU887_03720</name>
</gene>
<dbReference type="Pfam" id="PF16344">
    <property type="entry name" value="FecR_C"/>
    <property type="match status" value="1"/>
</dbReference>
<dbReference type="GO" id="GO:0016989">
    <property type="term" value="F:sigma factor antagonist activity"/>
    <property type="evidence" value="ECO:0007669"/>
    <property type="project" value="TreeGrafter"/>
</dbReference>
<feature type="domain" description="Protein FecR C-terminal" evidence="2">
    <location>
        <begin position="278"/>
        <end position="344"/>
    </location>
</feature>
<dbReference type="PIRSF" id="PIRSF018266">
    <property type="entry name" value="FecR"/>
    <property type="match status" value="1"/>
</dbReference>
<evidence type="ECO:0000313" key="3">
    <source>
        <dbReference type="EMBL" id="MCR9014129.1"/>
    </source>
</evidence>
<dbReference type="InterPro" id="IPR032508">
    <property type="entry name" value="FecR_C"/>
</dbReference>
<reference evidence="3" key="1">
    <citation type="submission" date="2022-08" db="EMBL/GenBank/DDBJ databases">
        <authorList>
            <person name="Zhang D."/>
        </authorList>
    </citation>
    <scope>NUCLEOTIDE SEQUENCE</scope>
    <source>
        <strain evidence="3">XJ19-11</strain>
    </source>
</reference>
<dbReference type="AlphaFoldDB" id="A0A9X2P6P8"/>
<organism evidence="3 4">
    <name type="scientific">Aquiflexum gelatinilyticum</name>
    <dbReference type="NCBI Taxonomy" id="2961943"/>
    <lineage>
        <taxon>Bacteria</taxon>
        <taxon>Pseudomonadati</taxon>
        <taxon>Bacteroidota</taxon>
        <taxon>Cytophagia</taxon>
        <taxon>Cytophagales</taxon>
        <taxon>Cyclobacteriaceae</taxon>
        <taxon>Aquiflexum</taxon>
    </lineage>
</organism>
<dbReference type="RefSeq" id="WP_258422002.1">
    <property type="nucleotide sequence ID" value="NZ_JANSUY010000001.1"/>
</dbReference>
<dbReference type="PANTHER" id="PTHR30273:SF2">
    <property type="entry name" value="PROTEIN FECR"/>
    <property type="match status" value="1"/>
</dbReference>
<sequence>MSKIEFFLTNPEFVRWVKESDKDLDEYWEMWMEANPEAFQDILAAKEIISSIDFGKIKPEAGVKEDILSKILKDYEIETKKQMSVGSVQNTQKKGLWDKFGQVPRIAAILFISLSIPMYFLKSNLEKSEEIVEEVIPTLVKNIAKGEKLSFTLPDGTRVWLNSGSTIAYPEKFGADQRLVKMEGEAFFEIEKDSLRPFRIVSNGFVTTALGTSFNLKAKETSGLQVSLITGKVKVEEEISRVEFFLEPGLEFLDDRKSGKRTVRKFKAENVLAWKEGKIIFQNAGLPEVVSALEDWYGVEIKLVNSDKVTWKFSGEYQNQILENVLNSMAFIEKFKYKINGKNVEMIF</sequence>
<feature type="domain" description="FecR protein" evidence="1">
    <location>
        <begin position="144"/>
        <end position="234"/>
    </location>
</feature>
<keyword evidence="4" id="KW-1185">Reference proteome</keyword>
<dbReference type="InterPro" id="IPR006860">
    <property type="entry name" value="FecR"/>
</dbReference>
<dbReference type="EMBL" id="JANSUY010000001">
    <property type="protein sequence ID" value="MCR9014129.1"/>
    <property type="molecule type" value="Genomic_DNA"/>
</dbReference>
<evidence type="ECO:0000313" key="4">
    <source>
        <dbReference type="Proteomes" id="UP001142175"/>
    </source>
</evidence>
<comment type="caution">
    <text evidence="3">The sequence shown here is derived from an EMBL/GenBank/DDBJ whole genome shotgun (WGS) entry which is preliminary data.</text>
</comment>
<accession>A0A9X2P6P8</accession>
<dbReference type="PANTHER" id="PTHR30273">
    <property type="entry name" value="PERIPLASMIC SIGNAL SENSOR AND SIGMA FACTOR ACTIVATOR FECR-RELATED"/>
    <property type="match status" value="1"/>
</dbReference>
<proteinExistence type="predicted"/>
<protein>
    <submittedName>
        <fullName evidence="3">DUF4974 domain-containing protein</fullName>
    </submittedName>
</protein>
<dbReference type="Gene3D" id="2.60.120.1440">
    <property type="match status" value="1"/>
</dbReference>
<dbReference type="Pfam" id="PF04773">
    <property type="entry name" value="FecR"/>
    <property type="match status" value="1"/>
</dbReference>
<evidence type="ECO:0000259" key="1">
    <source>
        <dbReference type="Pfam" id="PF04773"/>
    </source>
</evidence>
<name>A0A9X2P6P8_9BACT</name>
<dbReference type="Proteomes" id="UP001142175">
    <property type="component" value="Unassembled WGS sequence"/>
</dbReference>
<dbReference type="Gene3D" id="3.55.50.30">
    <property type="match status" value="1"/>
</dbReference>
<dbReference type="InterPro" id="IPR012373">
    <property type="entry name" value="Ferrdict_sens_TM"/>
</dbReference>
<evidence type="ECO:0000259" key="2">
    <source>
        <dbReference type="Pfam" id="PF16344"/>
    </source>
</evidence>